<evidence type="ECO:0000313" key="4">
    <source>
        <dbReference type="EMBL" id="GID09987.1"/>
    </source>
</evidence>
<evidence type="ECO:0000256" key="3">
    <source>
        <dbReference type="SAM" id="SignalP"/>
    </source>
</evidence>
<keyword evidence="2" id="KW-0472">Membrane</keyword>
<reference evidence="4" key="1">
    <citation type="submission" date="2021-01" db="EMBL/GenBank/DDBJ databases">
        <title>Whole genome shotgun sequence of Actinocatenispora rupis NBRC 107355.</title>
        <authorList>
            <person name="Komaki H."/>
            <person name="Tamura T."/>
        </authorList>
    </citation>
    <scope>NUCLEOTIDE SEQUENCE</scope>
    <source>
        <strain evidence="4">NBRC 107355</strain>
    </source>
</reference>
<keyword evidence="5" id="KW-1185">Reference proteome</keyword>
<feature type="chain" id="PRO_5039259305" evidence="3">
    <location>
        <begin position="26"/>
        <end position="746"/>
    </location>
</feature>
<gene>
    <name evidence="4" type="ORF">Aru02nite_08760</name>
</gene>
<organism evidence="4 5">
    <name type="scientific">Actinocatenispora rupis</name>
    <dbReference type="NCBI Taxonomy" id="519421"/>
    <lineage>
        <taxon>Bacteria</taxon>
        <taxon>Bacillati</taxon>
        <taxon>Actinomycetota</taxon>
        <taxon>Actinomycetes</taxon>
        <taxon>Micromonosporales</taxon>
        <taxon>Micromonosporaceae</taxon>
        <taxon>Actinocatenispora</taxon>
    </lineage>
</organism>
<keyword evidence="2" id="KW-0812">Transmembrane</keyword>
<proteinExistence type="predicted"/>
<feature type="transmembrane region" description="Helical" evidence="2">
    <location>
        <begin position="711"/>
        <end position="731"/>
    </location>
</feature>
<dbReference type="AlphaFoldDB" id="A0A8J3J4I1"/>
<feature type="signal peptide" evidence="3">
    <location>
        <begin position="1"/>
        <end position="25"/>
    </location>
</feature>
<evidence type="ECO:0000256" key="2">
    <source>
        <dbReference type="SAM" id="Phobius"/>
    </source>
</evidence>
<protein>
    <submittedName>
        <fullName evidence="4">Uncharacterized protein</fullName>
    </submittedName>
</protein>
<dbReference type="RefSeq" id="WP_203655047.1">
    <property type="nucleotide sequence ID" value="NZ_BAAAZM010000002.1"/>
</dbReference>
<feature type="region of interest" description="Disordered" evidence="1">
    <location>
        <begin position="265"/>
        <end position="319"/>
    </location>
</feature>
<sequence length="746" mass="81011">MSLTSRRVSAAGLVLALLLAVTGLAAPAAAAPALPPEVPSTPGTHFASAPQNPSYTYPSLRFWRTEMPWDSPDLSTAKLAPIKTGRTAYRGQVGSKNHLLSRWKMFARKAGIPRWETLTDEQKRAYWEEYLDDYVTVLDNKARGKAFEEHFAKLVGLLRKGYLLDEMLRKHFGGVTGNKRGDAFRAGSGGVLFELKSGSSPIDRTQARYYAEFAARNGKALVYVFGSEPDPNDLAFLDKLNREMAAISGHTANVYVRSWPSTAVPVRHPNAPPPPPGGSGASGGGSTPTPSGPAGSLAAKGQYDAGGASDDTIAGSPSSAGTAAALADLDQTLAEDLGYDTPADANLPVQRPGGVDFSTLELRYVSDTYSGGYGSGLQYAYQVSGKPGEKVSYGGRAAAQLATDSFFTWLALPPSAFTVNLNPDEPDRILDRRFATTDAGRVLLEADFRMKKTVAKLINPNTSTGTRFWAGLRGERKCLSMRQWIVPSTAVVHEEGDRLFILKAPLDVKMETQYLKSKGVGGTAGCAGQPSSDTRYNEDLFRRTILPKVRASINGASEYADLRRVYASRVAAEWYRERSRTRATAYRSIIDSGDVSAWPLRVRWSPQDVYHAYVKSYRDGEFRVKRTTRRGNYLVTNVYVYGGVDFTRVPRDLMSSGTFRRDHPHLASAADAARVGPVADTTGATWLGGSSAQRPPWDPRPAPTSPLGNPWFYLATALPVLVWLVLGFLLLGRRRRRSGPPTGAPS</sequence>
<evidence type="ECO:0000313" key="5">
    <source>
        <dbReference type="Proteomes" id="UP000612808"/>
    </source>
</evidence>
<name>A0A8J3J4I1_9ACTN</name>
<accession>A0A8J3J4I1</accession>
<keyword evidence="3" id="KW-0732">Signal</keyword>
<dbReference type="EMBL" id="BOMB01000004">
    <property type="protein sequence ID" value="GID09987.1"/>
    <property type="molecule type" value="Genomic_DNA"/>
</dbReference>
<comment type="caution">
    <text evidence="4">The sequence shown here is derived from an EMBL/GenBank/DDBJ whole genome shotgun (WGS) entry which is preliminary data.</text>
</comment>
<dbReference type="InterPro" id="IPR006311">
    <property type="entry name" value="TAT_signal"/>
</dbReference>
<keyword evidence="2" id="KW-1133">Transmembrane helix</keyword>
<evidence type="ECO:0000256" key="1">
    <source>
        <dbReference type="SAM" id="MobiDB-lite"/>
    </source>
</evidence>
<dbReference type="Proteomes" id="UP000612808">
    <property type="component" value="Unassembled WGS sequence"/>
</dbReference>
<feature type="compositionally biased region" description="Low complexity" evidence="1">
    <location>
        <begin position="287"/>
        <end position="296"/>
    </location>
</feature>
<dbReference type="PROSITE" id="PS51318">
    <property type="entry name" value="TAT"/>
    <property type="match status" value="1"/>
</dbReference>